<feature type="domain" description="Peptidase C-terminal archaeal/bacterial" evidence="7">
    <location>
        <begin position="419"/>
        <end position="469"/>
    </location>
</feature>
<evidence type="ECO:0000256" key="6">
    <source>
        <dbReference type="RuleBase" id="RU004296"/>
    </source>
</evidence>
<dbReference type="Pfam" id="PF13365">
    <property type="entry name" value="Trypsin_2"/>
    <property type="match status" value="1"/>
</dbReference>
<gene>
    <name evidence="8" type="ORF">DYL72_16205</name>
</gene>
<dbReference type="GO" id="GO:0008236">
    <property type="term" value="F:serine-type peptidase activity"/>
    <property type="evidence" value="ECO:0007669"/>
    <property type="project" value="UniProtKB-KW"/>
</dbReference>
<dbReference type="InterPro" id="IPR007280">
    <property type="entry name" value="Peptidase_C_arc/bac"/>
</dbReference>
<proteinExistence type="inferred from homology"/>
<keyword evidence="4 6" id="KW-0378">Hydrolase</keyword>
<evidence type="ECO:0000256" key="2">
    <source>
        <dbReference type="ARBA" id="ARBA00022670"/>
    </source>
</evidence>
<dbReference type="EC" id="3.4.21.-" evidence="6"/>
<dbReference type="InterPro" id="IPR043504">
    <property type="entry name" value="Peptidase_S1_PA_chymotrypsin"/>
</dbReference>
<dbReference type="PANTHER" id="PTHR36234">
    <property type="entry name" value="LYSYL ENDOPEPTIDASE"/>
    <property type="match status" value="1"/>
</dbReference>
<dbReference type="InterPro" id="IPR008256">
    <property type="entry name" value="Peptidase_S1B"/>
</dbReference>
<dbReference type="SUPFAM" id="SSF50494">
    <property type="entry name" value="Trypsin-like serine proteases"/>
    <property type="match status" value="1"/>
</dbReference>
<evidence type="ECO:0000313" key="8">
    <source>
        <dbReference type="EMBL" id="AZS26550.1"/>
    </source>
</evidence>
<dbReference type="RefSeq" id="WP_069211995.1">
    <property type="nucleotide sequence ID" value="NZ_CP023055.1"/>
</dbReference>
<dbReference type="PANTHER" id="PTHR36234:SF5">
    <property type="entry name" value="LYSYL ENDOPEPTIDASE"/>
    <property type="match status" value="1"/>
</dbReference>
<keyword evidence="3 6" id="KW-0732">Signal</keyword>
<evidence type="ECO:0000313" key="9">
    <source>
        <dbReference type="Proteomes" id="UP000256923"/>
    </source>
</evidence>
<organism evidence="8 9">
    <name type="scientific">Vibrio anguillarum</name>
    <name type="common">Listonella anguillarum</name>
    <dbReference type="NCBI Taxonomy" id="55601"/>
    <lineage>
        <taxon>Bacteria</taxon>
        <taxon>Pseudomonadati</taxon>
        <taxon>Pseudomonadota</taxon>
        <taxon>Gammaproteobacteria</taxon>
        <taxon>Vibrionales</taxon>
        <taxon>Vibrionaceae</taxon>
        <taxon>Vibrio</taxon>
    </lineage>
</organism>
<dbReference type="GO" id="GO:0006508">
    <property type="term" value="P:proteolysis"/>
    <property type="evidence" value="ECO:0007669"/>
    <property type="project" value="UniProtKB-KW"/>
</dbReference>
<name>A0A289GH30_VIBAN</name>
<dbReference type="PRINTS" id="PR00839">
    <property type="entry name" value="V8PROTEASE"/>
</dbReference>
<dbReference type="AlphaFoldDB" id="A0A289GH30"/>
<evidence type="ECO:0000256" key="3">
    <source>
        <dbReference type="ARBA" id="ARBA00022729"/>
    </source>
</evidence>
<dbReference type="Gene3D" id="2.40.10.10">
    <property type="entry name" value="Trypsin-like serine proteases"/>
    <property type="match status" value="2"/>
</dbReference>
<dbReference type="Gene3D" id="2.60.120.380">
    <property type="match status" value="1"/>
</dbReference>
<comment type="similarity">
    <text evidence="1 6">Belongs to the peptidase S1B family.</text>
</comment>
<protein>
    <recommendedName>
        <fullName evidence="6">Serine protease</fullName>
        <ecNumber evidence="6">3.4.21.-</ecNumber>
    </recommendedName>
</protein>
<evidence type="ECO:0000256" key="5">
    <source>
        <dbReference type="ARBA" id="ARBA00022825"/>
    </source>
</evidence>
<reference evidence="8 9" key="1">
    <citation type="submission" date="2018-12" db="EMBL/GenBank/DDBJ databases">
        <title>Characterization and Draft Genome of Vibrio anguillarum J360 Marine Pathogen Isolated from an Outbreak in Lumpfish (Cyclopterus lumpus).</title>
        <authorList>
            <person name="Vasquez J.I."/>
            <person name="Cao T."/>
            <person name="Chakraborty S."/>
            <person name="Gnanagobal H."/>
            <person name="Wescot J."/>
            <person name="Boyce D."/>
            <person name="Santander J."/>
        </authorList>
    </citation>
    <scope>NUCLEOTIDE SEQUENCE [LARGE SCALE GENOMIC DNA]</scope>
    <source>
        <strain evidence="8 9">J360</strain>
    </source>
</reference>
<accession>A0A289GH30</accession>
<feature type="signal peptide" evidence="6">
    <location>
        <begin position="1"/>
        <end position="23"/>
    </location>
</feature>
<dbReference type="InterPro" id="IPR009003">
    <property type="entry name" value="Peptidase_S1_PA"/>
</dbReference>
<evidence type="ECO:0000259" key="7">
    <source>
        <dbReference type="Pfam" id="PF04151"/>
    </source>
</evidence>
<sequence length="489" mass="52766">MQLSIRLLGLIAAVVLSSTQATASIEKESLPTIADKVIHPHSLTTHQSLTTHYPIHSPGASFIKVHFDKFQLSKGGSVTLRSPHSNESITYDSSENGPLFARSINGDSVIVEWKTGEHPDQAQISIDYFMAGNESATLSQPNLAADNSGLFSTCGINERKDVACWSDSHPEKVAWSSAVARLLIDGRSLCTAWRVGPNNHMITNNHCVSTASELKNTEVWFNYQRTTCGGSLDTTVKVMGDQLLSTDYTLDYTLFTVANFEQLGQFSYLGLDNSEPSYGTSIYIPQHGAGNPKELAIESDQNGSGMCQIDIASTNGRGANTDTGYFCDTIGGSSGSPVLASESHKVIALHHFGGCENQGVKISKIWPQVAPFFDNQLPVGKKGGTPPPQDGVIQRGQSITGITLSKGQQKRFILPASERQAAVKISITSGQGDADLYTLSGNPPTKRVFDCRPYQSGSNEQCLAEPNAEDLHIMIDAYSNFSDVTLQVE</sequence>
<feature type="chain" id="PRO_5033203798" description="Serine protease" evidence="6">
    <location>
        <begin position="24"/>
        <end position="489"/>
    </location>
</feature>
<evidence type="ECO:0000256" key="1">
    <source>
        <dbReference type="ARBA" id="ARBA00008764"/>
    </source>
</evidence>
<keyword evidence="2 6" id="KW-0645">Protease</keyword>
<keyword evidence="5 6" id="KW-0720">Serine protease</keyword>
<dbReference type="EMBL" id="CP034673">
    <property type="protein sequence ID" value="AZS26550.1"/>
    <property type="molecule type" value="Genomic_DNA"/>
</dbReference>
<dbReference type="Pfam" id="PF04151">
    <property type="entry name" value="PPC"/>
    <property type="match status" value="1"/>
</dbReference>
<dbReference type="Proteomes" id="UP000256923">
    <property type="component" value="Chromosome 2"/>
</dbReference>
<evidence type="ECO:0000256" key="4">
    <source>
        <dbReference type="ARBA" id="ARBA00022801"/>
    </source>
</evidence>